<name>A0ABS6SAC4_9SPHN</name>
<protein>
    <submittedName>
        <fullName evidence="2">SDR family oxidoreductase</fullName>
    </submittedName>
</protein>
<comment type="similarity">
    <text evidence="1">Belongs to the short-chain dehydrogenases/reductases (SDR) family.</text>
</comment>
<dbReference type="Pfam" id="PF00106">
    <property type="entry name" value="adh_short"/>
    <property type="match status" value="1"/>
</dbReference>
<evidence type="ECO:0000256" key="1">
    <source>
        <dbReference type="ARBA" id="ARBA00006484"/>
    </source>
</evidence>
<dbReference type="PANTHER" id="PTHR42879">
    <property type="entry name" value="3-OXOACYL-(ACYL-CARRIER-PROTEIN) REDUCTASE"/>
    <property type="match status" value="1"/>
</dbReference>
<dbReference type="Proteomes" id="UP000722336">
    <property type="component" value="Unassembled WGS sequence"/>
</dbReference>
<dbReference type="InterPro" id="IPR002347">
    <property type="entry name" value="SDR_fam"/>
</dbReference>
<evidence type="ECO:0000313" key="2">
    <source>
        <dbReference type="EMBL" id="MBV7255335.1"/>
    </source>
</evidence>
<keyword evidence="3" id="KW-1185">Reference proteome</keyword>
<dbReference type="EMBL" id="JAGSPA010000001">
    <property type="protein sequence ID" value="MBV7255335.1"/>
    <property type="molecule type" value="Genomic_DNA"/>
</dbReference>
<comment type="caution">
    <text evidence="2">The sequence shown here is derived from an EMBL/GenBank/DDBJ whole genome shotgun (WGS) entry which is preliminary data.</text>
</comment>
<accession>A0ABS6SAC4</accession>
<dbReference type="RefSeq" id="WP_218443628.1">
    <property type="nucleotide sequence ID" value="NZ_JAGSPA010000001.1"/>
</dbReference>
<organism evidence="2 3">
    <name type="scientific">Pacificimonas pallii</name>
    <dbReference type="NCBI Taxonomy" id="2827236"/>
    <lineage>
        <taxon>Bacteria</taxon>
        <taxon>Pseudomonadati</taxon>
        <taxon>Pseudomonadota</taxon>
        <taxon>Alphaproteobacteria</taxon>
        <taxon>Sphingomonadales</taxon>
        <taxon>Sphingosinicellaceae</taxon>
        <taxon>Pacificimonas</taxon>
    </lineage>
</organism>
<dbReference type="InterPro" id="IPR050259">
    <property type="entry name" value="SDR"/>
</dbReference>
<gene>
    <name evidence="2" type="ORF">KCG44_00905</name>
</gene>
<sequence>MSLQGKHAIISGGGSGAGAEIAGSLSEAGAKVTILGRRRLPLENVADANGGLAIICDVTDRAALDDAVAQAISKHGPVDIAIANAGAASSRPFADLKVSDLQASLDVNLIGVFNLWQSCLPSMLGRGWGRMIAIASTAGVKGYPYVAPYCAAKHGVVGLTRALALELAARNITVNCICPGFMETPMLDRSVETIADKTGMSTAKARQALQRSNPQDRFIQPHEVASAARWLCGAGAGGMNGHALTLSGGEI</sequence>
<reference evidence="2 3" key="1">
    <citation type="submission" date="2021-04" db="EMBL/GenBank/DDBJ databases">
        <authorList>
            <person name="Pira H."/>
            <person name="Risdian C."/>
            <person name="Wink J."/>
        </authorList>
    </citation>
    <scope>NUCLEOTIDE SEQUENCE [LARGE SCALE GENOMIC DNA]</scope>
    <source>
        <strain evidence="2 3">WHA3</strain>
    </source>
</reference>
<proteinExistence type="inferred from homology"/>
<evidence type="ECO:0000313" key="3">
    <source>
        <dbReference type="Proteomes" id="UP000722336"/>
    </source>
</evidence>
<dbReference type="PANTHER" id="PTHR42879:SF2">
    <property type="entry name" value="3-OXOACYL-[ACYL-CARRIER-PROTEIN] REDUCTASE FABG"/>
    <property type="match status" value="1"/>
</dbReference>
<dbReference type="InterPro" id="IPR020904">
    <property type="entry name" value="Sc_DH/Rdtase_CS"/>
</dbReference>
<dbReference type="PROSITE" id="PS00061">
    <property type="entry name" value="ADH_SHORT"/>
    <property type="match status" value="1"/>
</dbReference>
<dbReference type="CDD" id="cd05233">
    <property type="entry name" value="SDR_c"/>
    <property type="match status" value="1"/>
</dbReference>